<sequence length="229" mass="26204">MKPTVLHGENTVGSRNKLSSLIDEFTNKGYEVARLDKPTNEELGLSIRSVGLFSEKRLLVVEKFFENHKDAFDLLESIEKTLKSNFDLMVVFWENKSLPPTTVKKLNTIFTVQEFKLPSTLFILLDNLRPNNASSLLKNYHDSAKKIEADLLFAMLARQTRLLLWVKLDPETTNLPSWQKGKLQSQASKFTEEELTLLNKKLLEIDRAYKTSKLPEDLSSSLQLLFASI</sequence>
<dbReference type="Proteomes" id="UP000178319">
    <property type="component" value="Unassembled WGS sequence"/>
</dbReference>
<proteinExistence type="predicted"/>
<dbReference type="SUPFAM" id="SSF48019">
    <property type="entry name" value="post-AAA+ oligomerization domain-like"/>
    <property type="match status" value="1"/>
</dbReference>
<name>A0A1G1V6J5_9BACT</name>
<evidence type="ECO:0008006" key="3">
    <source>
        <dbReference type="Google" id="ProtNLM"/>
    </source>
</evidence>
<dbReference type="InterPro" id="IPR008921">
    <property type="entry name" value="DNA_pol3_clamp-load_cplx_C"/>
</dbReference>
<protein>
    <recommendedName>
        <fullName evidence="3">DNA polymerase III delta N-terminal domain-containing protein</fullName>
    </recommendedName>
</protein>
<organism evidence="1 2">
    <name type="scientific">Candidatus Blackburnbacteria bacterium RIFCSPHIGHO2_02_FULL_44_20</name>
    <dbReference type="NCBI Taxonomy" id="1797516"/>
    <lineage>
        <taxon>Bacteria</taxon>
        <taxon>Candidatus Blackburniibacteriota</taxon>
    </lineage>
</organism>
<comment type="caution">
    <text evidence="1">The sequence shown here is derived from an EMBL/GenBank/DDBJ whole genome shotgun (WGS) entry which is preliminary data.</text>
</comment>
<dbReference type="STRING" id="1797516.A3D26_03890"/>
<dbReference type="Gene3D" id="1.20.272.10">
    <property type="match status" value="1"/>
</dbReference>
<reference evidence="1 2" key="1">
    <citation type="journal article" date="2016" name="Nat. Commun.">
        <title>Thousands of microbial genomes shed light on interconnected biogeochemical processes in an aquifer system.</title>
        <authorList>
            <person name="Anantharaman K."/>
            <person name="Brown C.T."/>
            <person name="Hug L.A."/>
            <person name="Sharon I."/>
            <person name="Castelle C.J."/>
            <person name="Probst A.J."/>
            <person name="Thomas B.C."/>
            <person name="Singh A."/>
            <person name="Wilkins M.J."/>
            <person name="Karaoz U."/>
            <person name="Brodie E.L."/>
            <person name="Williams K.H."/>
            <person name="Hubbard S.S."/>
            <person name="Banfield J.F."/>
        </authorList>
    </citation>
    <scope>NUCLEOTIDE SEQUENCE [LARGE SCALE GENOMIC DNA]</scope>
</reference>
<dbReference type="GO" id="GO:0003677">
    <property type="term" value="F:DNA binding"/>
    <property type="evidence" value="ECO:0007669"/>
    <property type="project" value="InterPro"/>
</dbReference>
<gene>
    <name evidence="1" type="ORF">A3D26_03890</name>
</gene>
<accession>A0A1G1V6J5</accession>
<dbReference type="AlphaFoldDB" id="A0A1G1V6J5"/>
<evidence type="ECO:0000313" key="2">
    <source>
        <dbReference type="Proteomes" id="UP000178319"/>
    </source>
</evidence>
<evidence type="ECO:0000313" key="1">
    <source>
        <dbReference type="EMBL" id="OGY11028.1"/>
    </source>
</evidence>
<dbReference type="EMBL" id="MHBZ01000025">
    <property type="protein sequence ID" value="OGY11028.1"/>
    <property type="molecule type" value="Genomic_DNA"/>
</dbReference>
<dbReference type="GO" id="GO:0006260">
    <property type="term" value="P:DNA replication"/>
    <property type="evidence" value="ECO:0007669"/>
    <property type="project" value="InterPro"/>
</dbReference>